<dbReference type="EMBL" id="MLJW01000553">
    <property type="protein sequence ID" value="OIQ85312.1"/>
    <property type="molecule type" value="Genomic_DNA"/>
</dbReference>
<dbReference type="CDD" id="cd03801">
    <property type="entry name" value="GT4_PimA-like"/>
    <property type="match status" value="1"/>
</dbReference>
<dbReference type="InterPro" id="IPR050194">
    <property type="entry name" value="Glycosyltransferase_grp1"/>
</dbReference>
<evidence type="ECO:0000259" key="1">
    <source>
        <dbReference type="Pfam" id="PF13439"/>
    </source>
</evidence>
<feature type="domain" description="Glycosyltransferase subfamily 4-like N-terminal" evidence="1">
    <location>
        <begin position="21"/>
        <end position="171"/>
    </location>
</feature>
<dbReference type="AlphaFoldDB" id="A0A1J5QPL1"/>
<dbReference type="Pfam" id="PF13692">
    <property type="entry name" value="Glyco_trans_1_4"/>
    <property type="match status" value="1"/>
</dbReference>
<dbReference type="SUPFAM" id="SSF53756">
    <property type="entry name" value="UDP-Glycosyltransferase/glycogen phosphorylase"/>
    <property type="match status" value="1"/>
</dbReference>
<comment type="caution">
    <text evidence="2">The sequence shown here is derived from an EMBL/GenBank/DDBJ whole genome shotgun (WGS) entry which is preliminary data.</text>
</comment>
<dbReference type="EC" id="2.4.1.57" evidence="2"/>
<protein>
    <submittedName>
        <fullName evidence="2">GDP-mannose-dependent alpha-(1-6)-phosphatidylinositol monomannoside mannosyltransferase</fullName>
        <ecNumber evidence="2">2.4.1.57</ecNumber>
    </submittedName>
</protein>
<name>A0A1J5QPL1_9ZZZZ</name>
<keyword evidence="2" id="KW-0328">Glycosyltransferase</keyword>
<evidence type="ECO:0000313" key="2">
    <source>
        <dbReference type="EMBL" id="OIQ85312.1"/>
    </source>
</evidence>
<reference evidence="2" key="1">
    <citation type="submission" date="2016-10" db="EMBL/GenBank/DDBJ databases">
        <title>Sequence of Gallionella enrichment culture.</title>
        <authorList>
            <person name="Poehlein A."/>
            <person name="Muehling M."/>
            <person name="Daniel R."/>
        </authorList>
    </citation>
    <scope>NUCLEOTIDE SEQUENCE</scope>
</reference>
<proteinExistence type="predicted"/>
<dbReference type="GO" id="GO:0016758">
    <property type="term" value="F:hexosyltransferase activity"/>
    <property type="evidence" value="ECO:0007669"/>
    <property type="project" value="TreeGrafter"/>
</dbReference>
<dbReference type="Pfam" id="PF13439">
    <property type="entry name" value="Glyco_transf_4"/>
    <property type="match status" value="1"/>
</dbReference>
<dbReference type="Gene3D" id="3.40.50.2000">
    <property type="entry name" value="Glycogen Phosphorylase B"/>
    <property type="match status" value="2"/>
</dbReference>
<gene>
    <name evidence="2" type="primary">pimB_9</name>
    <name evidence="2" type="ORF">GALL_328610</name>
</gene>
<dbReference type="PANTHER" id="PTHR45947:SF3">
    <property type="entry name" value="SULFOQUINOVOSYL TRANSFERASE SQD2"/>
    <property type="match status" value="1"/>
</dbReference>
<dbReference type="PANTHER" id="PTHR45947">
    <property type="entry name" value="SULFOQUINOVOSYL TRANSFERASE SQD2"/>
    <property type="match status" value="1"/>
</dbReference>
<dbReference type="InterPro" id="IPR028098">
    <property type="entry name" value="Glyco_trans_4-like_N"/>
</dbReference>
<sequence>MGEAVARSRVLLVTRNFPPLWGGMERLNWHMADELSREYAVTVVGPAGAAAQAPDNVTVIEVPLRPLWRFLLLASWRSLRAARRSRPSVVLAGSGLTAPMAWLAARLSGARCGAYVHGLDVIATHPVYRLVWRPFLRHMDRIIANSRHTAGLARSAGVDPARIEIVHPGVTLPTLDPQARARFRARHGLGEVPLLLSVGRLTARKGLAEFVAGVLPRIVAQRPDVHLVIVGDAPVDALYAQTQTPASIQAAANAAGVGKHLHFLGARFGAELADAFAGSDLHVFPVRALHNDPEGFGMVAVEAAAHGLPTVAYATGGVTDAVAEGESGALLAPGDDAGFAAATLRLLAQPIPPERGRRFAERFAWSWFGAAMAGQIARLLR</sequence>
<keyword evidence="2" id="KW-0808">Transferase</keyword>
<accession>A0A1J5QPL1</accession>
<organism evidence="2">
    <name type="scientific">mine drainage metagenome</name>
    <dbReference type="NCBI Taxonomy" id="410659"/>
    <lineage>
        <taxon>unclassified sequences</taxon>
        <taxon>metagenomes</taxon>
        <taxon>ecological metagenomes</taxon>
    </lineage>
</organism>